<dbReference type="SUPFAM" id="SSF56176">
    <property type="entry name" value="FAD-binding/transporter-associated domain-like"/>
    <property type="match status" value="1"/>
</dbReference>
<dbReference type="PANTHER" id="PTHR42973">
    <property type="entry name" value="BINDING OXIDOREDUCTASE, PUTATIVE (AFU_ORTHOLOGUE AFUA_1G17690)-RELATED"/>
    <property type="match status" value="1"/>
</dbReference>
<keyword evidence="7" id="KW-1185">Reference proteome</keyword>
<gene>
    <name evidence="6" type="ORF">BJX68DRAFT_256629</name>
</gene>
<dbReference type="InterPro" id="IPR016166">
    <property type="entry name" value="FAD-bd_PCMH"/>
</dbReference>
<dbReference type="InterPro" id="IPR016169">
    <property type="entry name" value="FAD-bd_PCMH_sub2"/>
</dbReference>
<proteinExistence type="inferred from homology"/>
<organism evidence="6 7">
    <name type="scientific">Aspergillus pseudodeflectus</name>
    <dbReference type="NCBI Taxonomy" id="176178"/>
    <lineage>
        <taxon>Eukaryota</taxon>
        <taxon>Fungi</taxon>
        <taxon>Dikarya</taxon>
        <taxon>Ascomycota</taxon>
        <taxon>Pezizomycotina</taxon>
        <taxon>Eurotiomycetes</taxon>
        <taxon>Eurotiomycetidae</taxon>
        <taxon>Eurotiales</taxon>
        <taxon>Aspergillaceae</taxon>
        <taxon>Aspergillus</taxon>
        <taxon>Aspergillus subgen. Nidulantes</taxon>
    </lineage>
</organism>
<evidence type="ECO:0000256" key="1">
    <source>
        <dbReference type="ARBA" id="ARBA00005466"/>
    </source>
</evidence>
<keyword evidence="2" id="KW-0285">Flavoprotein</keyword>
<dbReference type="PROSITE" id="PS51387">
    <property type="entry name" value="FAD_PCMH"/>
    <property type="match status" value="1"/>
</dbReference>
<dbReference type="RefSeq" id="XP_070897009.1">
    <property type="nucleotide sequence ID" value="XM_071043208.1"/>
</dbReference>
<dbReference type="InterPro" id="IPR006094">
    <property type="entry name" value="Oxid_FAD_bind_N"/>
</dbReference>
<feature type="domain" description="FAD-binding PCMH-type" evidence="5">
    <location>
        <begin position="36"/>
        <end position="203"/>
    </location>
</feature>
<keyword evidence="3" id="KW-0274">FAD</keyword>
<dbReference type="Gene3D" id="3.30.465.10">
    <property type="match status" value="1"/>
</dbReference>
<evidence type="ECO:0000313" key="6">
    <source>
        <dbReference type="EMBL" id="KAL2846079.1"/>
    </source>
</evidence>
<dbReference type="Pfam" id="PF01565">
    <property type="entry name" value="FAD_binding_4"/>
    <property type="match status" value="1"/>
</dbReference>
<sequence length="458" mass="49316">MSRILADLATLLPAKVILPSDEAYSTLTGSYFAQQSRLHPACYVLPTSAEDVSIAVQKLAETPYAVFAIRGGGRSWNPGAAKIDGGVTIDLRNLNLVSVDEDSSIVSIGGGACFSDVHAVLGPNGLAIVGGRNDTWASAGGISMFSEERGFACDSVVNMQIVLVSGAITNANATENSDLFIALKGGQSNFGVVTRFDVRAFTQGSFWGGVVQYPSSADDAQLTACEAVMSAETRDPHIAVEQSFLFHSGSDEHEAAHEYSCNLMYYTKPVVDAPALRPFTQIQPQGHSTMRLGTLQEFTGELTRYQPADKCKILSIWRDFTAKVHSDLPGVDLLSSLTFQPLPPQSSTPTSANSLGFPPDSHKEATHVLLLIANYSSSPKHTSAIERAAQDALTAVDELTAAKGLGVRFRYMNYASKWQDPITAYGSDVVEDMWRVSRKYDPTGVFQAKMPEGFKLPK</sequence>
<comment type="similarity">
    <text evidence="1">Belongs to the oxygen-dependent FAD-linked oxidoreductase family.</text>
</comment>
<name>A0ABR4K1K5_9EURO</name>
<dbReference type="Proteomes" id="UP001610444">
    <property type="component" value="Unassembled WGS sequence"/>
</dbReference>
<dbReference type="PANTHER" id="PTHR42973:SF28">
    <property type="entry name" value="FAD-BINDING PCMH-TYPE DOMAIN-CONTAINING PROTEIN"/>
    <property type="match status" value="1"/>
</dbReference>
<accession>A0ABR4K1K5</accession>
<reference evidence="6 7" key="1">
    <citation type="submission" date="2024-07" db="EMBL/GenBank/DDBJ databases">
        <title>Section-level genome sequencing and comparative genomics of Aspergillus sections Usti and Cavernicolus.</title>
        <authorList>
            <consortium name="Lawrence Berkeley National Laboratory"/>
            <person name="Nybo J.L."/>
            <person name="Vesth T.C."/>
            <person name="Theobald S."/>
            <person name="Frisvad J.C."/>
            <person name="Larsen T.O."/>
            <person name="Kjaerboelling I."/>
            <person name="Rothschild-Mancinelli K."/>
            <person name="Lyhne E.K."/>
            <person name="Kogle M.E."/>
            <person name="Barry K."/>
            <person name="Clum A."/>
            <person name="Na H."/>
            <person name="Ledsgaard L."/>
            <person name="Lin J."/>
            <person name="Lipzen A."/>
            <person name="Kuo A."/>
            <person name="Riley R."/>
            <person name="Mondo S."/>
            <person name="LaButti K."/>
            <person name="Haridas S."/>
            <person name="Pangalinan J."/>
            <person name="Salamov A.A."/>
            <person name="Simmons B.A."/>
            <person name="Magnuson J.K."/>
            <person name="Chen J."/>
            <person name="Drula E."/>
            <person name="Henrissat B."/>
            <person name="Wiebenga A."/>
            <person name="Lubbers R.J."/>
            <person name="Gomes A.C."/>
            <person name="Macurrencykelacurrency M.R."/>
            <person name="Stajich J."/>
            <person name="Grigoriev I.V."/>
            <person name="Mortensen U.H."/>
            <person name="De vries R.P."/>
            <person name="Baker S.E."/>
            <person name="Andersen M.R."/>
        </authorList>
    </citation>
    <scope>NUCLEOTIDE SEQUENCE [LARGE SCALE GENOMIC DNA]</scope>
    <source>
        <strain evidence="6 7">CBS 756.74</strain>
    </source>
</reference>
<dbReference type="EMBL" id="JBFXLR010000034">
    <property type="protein sequence ID" value="KAL2846079.1"/>
    <property type="molecule type" value="Genomic_DNA"/>
</dbReference>
<dbReference type="InterPro" id="IPR036318">
    <property type="entry name" value="FAD-bd_PCMH-like_sf"/>
</dbReference>
<dbReference type="GeneID" id="98158372"/>
<dbReference type="InterPro" id="IPR050416">
    <property type="entry name" value="FAD-linked_Oxidoreductase"/>
</dbReference>
<keyword evidence="4" id="KW-0560">Oxidoreductase</keyword>
<evidence type="ECO:0000256" key="4">
    <source>
        <dbReference type="ARBA" id="ARBA00023002"/>
    </source>
</evidence>
<evidence type="ECO:0000259" key="5">
    <source>
        <dbReference type="PROSITE" id="PS51387"/>
    </source>
</evidence>
<evidence type="ECO:0000256" key="3">
    <source>
        <dbReference type="ARBA" id="ARBA00022827"/>
    </source>
</evidence>
<evidence type="ECO:0000256" key="2">
    <source>
        <dbReference type="ARBA" id="ARBA00022630"/>
    </source>
</evidence>
<protein>
    <recommendedName>
        <fullName evidence="5">FAD-binding PCMH-type domain-containing protein</fullName>
    </recommendedName>
</protein>
<evidence type="ECO:0000313" key="7">
    <source>
        <dbReference type="Proteomes" id="UP001610444"/>
    </source>
</evidence>
<comment type="caution">
    <text evidence="6">The sequence shown here is derived from an EMBL/GenBank/DDBJ whole genome shotgun (WGS) entry which is preliminary data.</text>
</comment>